<feature type="domain" description="Phage-Barnase-EndoU-ColicinE5/D-RelE like nuclease 3" evidence="1">
    <location>
        <begin position="14"/>
        <end position="122"/>
    </location>
</feature>
<dbReference type="EMBL" id="CP039865">
    <property type="protein sequence ID" value="QCK87240.1"/>
    <property type="molecule type" value="Genomic_DNA"/>
</dbReference>
<gene>
    <name evidence="2" type="ORF">E8L99_16490</name>
</gene>
<evidence type="ECO:0000259" key="1">
    <source>
        <dbReference type="Pfam" id="PF18812"/>
    </source>
</evidence>
<reference evidence="2 3" key="1">
    <citation type="submission" date="2019-04" db="EMBL/GenBank/DDBJ databases">
        <title>Phreatobacter aquaticus sp. nov.</title>
        <authorList>
            <person name="Choi A."/>
            <person name="Baek K."/>
        </authorList>
    </citation>
    <scope>NUCLEOTIDE SEQUENCE [LARGE SCALE GENOMIC DNA]</scope>
    <source>
        <strain evidence="2 3">NMCR1094</strain>
    </source>
</reference>
<dbReference type="KEGG" id="paqt:E8L99_16490"/>
<protein>
    <recommendedName>
        <fullName evidence="1">Phage-Barnase-EndoU-ColicinE5/D-RelE like nuclease 3 domain-containing protein</fullName>
    </recommendedName>
</protein>
<dbReference type="AlphaFoldDB" id="A0A4D7QHI6"/>
<name>A0A4D7QHI6_9HYPH</name>
<dbReference type="RefSeq" id="WP_137100569.1">
    <property type="nucleotide sequence ID" value="NZ_CP039865.1"/>
</dbReference>
<evidence type="ECO:0000313" key="3">
    <source>
        <dbReference type="Proteomes" id="UP000298588"/>
    </source>
</evidence>
<dbReference type="Proteomes" id="UP000298588">
    <property type="component" value="Chromosome"/>
</dbReference>
<proteinExistence type="predicted"/>
<keyword evidence="3" id="KW-1185">Reference proteome</keyword>
<sequence length="136" mass="15150">MSRKNKAKPPASIQVGRLPVETINRTLGTELDAGEVIFSSRAQQHAQSRHPNDYPLILPHIVSLVADPLYIGDDWKNGGKIEFIGKIPVPDGTSHVLVAISIEPDDHGNYHIASAYRIAEQTVMKRREKMHLRSPK</sequence>
<evidence type="ECO:0000313" key="2">
    <source>
        <dbReference type="EMBL" id="QCK87240.1"/>
    </source>
</evidence>
<dbReference type="OrthoDB" id="7575685at2"/>
<dbReference type="Pfam" id="PF18812">
    <property type="entry name" value="PBECR3"/>
    <property type="match status" value="1"/>
</dbReference>
<accession>A0A4D7QHI6</accession>
<organism evidence="2 3">
    <name type="scientific">Phreatobacter aquaticus</name>
    <dbReference type="NCBI Taxonomy" id="2570229"/>
    <lineage>
        <taxon>Bacteria</taxon>
        <taxon>Pseudomonadati</taxon>
        <taxon>Pseudomonadota</taxon>
        <taxon>Alphaproteobacteria</taxon>
        <taxon>Hyphomicrobiales</taxon>
        <taxon>Phreatobacteraceae</taxon>
        <taxon>Phreatobacter</taxon>
    </lineage>
</organism>
<dbReference type="InterPro" id="IPR041301">
    <property type="entry name" value="PBECR3"/>
</dbReference>